<evidence type="ECO:0000256" key="2">
    <source>
        <dbReference type="ARBA" id="ARBA00007650"/>
    </source>
</evidence>
<evidence type="ECO:0000259" key="16">
    <source>
        <dbReference type="PROSITE" id="PS51194"/>
    </source>
</evidence>
<dbReference type="EMBL" id="BAABLW010000001">
    <property type="protein sequence ID" value="GAA4911054.1"/>
    <property type="molecule type" value="Genomic_DNA"/>
</dbReference>
<feature type="domain" description="Helicase ATP-binding" evidence="15">
    <location>
        <begin position="88"/>
        <end position="246"/>
    </location>
</feature>
<dbReference type="InterPro" id="IPR014001">
    <property type="entry name" value="Helicase_ATP-bd"/>
</dbReference>
<name>A0ABP9FSF7_9MICC</name>
<gene>
    <name evidence="12 18" type="primary">secA</name>
    <name evidence="18" type="ORF">GCM10025790_01630</name>
</gene>
<evidence type="ECO:0000313" key="19">
    <source>
        <dbReference type="Proteomes" id="UP001500368"/>
    </source>
</evidence>
<dbReference type="InterPro" id="IPR020937">
    <property type="entry name" value="SecA_CS"/>
</dbReference>
<keyword evidence="7 12" id="KW-0067">ATP-binding</keyword>
<sequence>MPTLLERILKTGEKKILKRLHGYADAVNLLEDEFKALSDAELRQETERFKERLNEGESLDSLLPEAFAAVREAADRTLGQRHYDVQLMGGAALHLGNIAEMGTGEGKTLVATAPAYLNALTGKGVHVITVNDYLAKYQADLMGRVYRFLGLTVGTITNDLNPAARRQAYSADITYGTNNEFGFDFLRDNMAQSLDDLVQREHHFAIIDEIDSILIDEARTPLIISGAASGDISRWYSDFATLVQRLKRDEDYEVDEKKRTVGVLESGIDKVEDYLGIENLYETQNTTLIQYLNNAIRAKELYKRDTDYVVVKNEVHIVDEHTGRILKGRRYNEGLHQAIEAKEGVQIKPENQTRATVTLQNYFRGYEKIAGMTGTAETEAAEFMSTYKLGVVPIPPNKPRQRVDHNDLVYKNEVIKFDAVLKDIIERHEKGQPVLVGTESVEKSEYLSKLLAKQGIRHEVLNAKNHEREAAIVARAGRRGSVTVATNMAGRGTDIMLGGNAEFNAVHEMEKLGLDPVENAEEYEAKWDEVFARAKEAAEAEAAEVRELGGLYVLGTERHQSRRIDNQLRGRAGRQGDPGESRFYISLTDDLMRLFNQSAAQRIMNSPAMADEIPVEHKFVSGAIANAQQQRESQNTETRKNVLKYDDVMNRQREAIYSDRRRILEGDDVHGKVQHFIEDAVSLMIDEKTASSSSEDWDLEGLWEELKGLYPVSLEIEDLVEEAGGIDQLSVKLLKRELVSDAKIAYEKKEEEIGSEALRQLERRVLLSVIDEKWQEHLYEMDYLKSGIGLRSMAQRDPLVEYQREGYLLFQAMAEGIREESVRKLFAAEVQAITPTHAPSLPGVKDGRVAASGKQVKVPGLKDAPGSN</sequence>
<dbReference type="Pfam" id="PF07517">
    <property type="entry name" value="SecA_DEAD"/>
    <property type="match status" value="1"/>
</dbReference>
<feature type="region of interest" description="Disordered" evidence="14">
    <location>
        <begin position="837"/>
        <end position="868"/>
    </location>
</feature>
<dbReference type="PROSITE" id="PS51192">
    <property type="entry name" value="HELICASE_ATP_BIND_1"/>
    <property type="match status" value="1"/>
</dbReference>
<keyword evidence="9 12" id="KW-1278">Translocase</keyword>
<dbReference type="SUPFAM" id="SSF81886">
    <property type="entry name" value="Helical scaffold and wing domains of SecA"/>
    <property type="match status" value="1"/>
</dbReference>
<reference evidence="19" key="1">
    <citation type="journal article" date="2019" name="Int. J. Syst. Evol. Microbiol.">
        <title>The Global Catalogue of Microorganisms (GCM) 10K type strain sequencing project: providing services to taxonomists for standard genome sequencing and annotation.</title>
        <authorList>
            <consortium name="The Broad Institute Genomics Platform"/>
            <consortium name="The Broad Institute Genome Sequencing Center for Infectious Disease"/>
            <person name="Wu L."/>
            <person name="Ma J."/>
        </authorList>
    </citation>
    <scope>NUCLEOTIDE SEQUENCE [LARGE SCALE GENOMIC DNA]</scope>
    <source>
        <strain evidence="19">JCM 19129</strain>
    </source>
</reference>
<dbReference type="SUPFAM" id="SSF81767">
    <property type="entry name" value="Pre-protein crosslinking domain of SecA"/>
    <property type="match status" value="1"/>
</dbReference>
<dbReference type="PANTHER" id="PTHR30612:SF0">
    <property type="entry name" value="CHLOROPLAST PROTEIN-TRANSPORTING ATPASE"/>
    <property type="match status" value="1"/>
</dbReference>
<dbReference type="NCBIfam" id="NF009538">
    <property type="entry name" value="PRK12904.1"/>
    <property type="match status" value="1"/>
</dbReference>
<dbReference type="CDD" id="cd18803">
    <property type="entry name" value="SF2_C_secA"/>
    <property type="match status" value="1"/>
</dbReference>
<evidence type="ECO:0000256" key="10">
    <source>
        <dbReference type="ARBA" id="ARBA00023010"/>
    </source>
</evidence>
<dbReference type="PROSITE" id="PS01312">
    <property type="entry name" value="SECA"/>
    <property type="match status" value="1"/>
</dbReference>
<feature type="domain" description="Helicase C-terminal" evidence="16">
    <location>
        <begin position="420"/>
        <end position="621"/>
    </location>
</feature>
<dbReference type="SMART" id="SM00957">
    <property type="entry name" value="SecA_DEAD"/>
    <property type="match status" value="1"/>
</dbReference>
<comment type="similarity">
    <text evidence="2 12 13">Belongs to the SecA family.</text>
</comment>
<evidence type="ECO:0000256" key="5">
    <source>
        <dbReference type="ARBA" id="ARBA00022490"/>
    </source>
</evidence>
<feature type="domain" description="SecA family profile" evidence="17">
    <location>
        <begin position="2"/>
        <end position="616"/>
    </location>
</feature>
<feature type="binding site" evidence="12">
    <location>
        <position position="86"/>
    </location>
    <ligand>
        <name>ATP</name>
        <dbReference type="ChEBI" id="CHEBI:30616"/>
    </ligand>
</feature>
<dbReference type="Gene3D" id="3.90.1440.10">
    <property type="entry name" value="SecA, preprotein cross-linking domain"/>
    <property type="match status" value="1"/>
</dbReference>
<keyword evidence="8 12" id="KW-0653">Protein transport</keyword>
<dbReference type="PANTHER" id="PTHR30612">
    <property type="entry name" value="SECA INNER MEMBRANE COMPONENT OF SEC PROTEIN SECRETION SYSTEM"/>
    <property type="match status" value="1"/>
</dbReference>
<dbReference type="SMART" id="SM00958">
    <property type="entry name" value="SecA_PP_bind"/>
    <property type="match status" value="1"/>
</dbReference>
<dbReference type="HAMAP" id="MF_01382">
    <property type="entry name" value="SecA"/>
    <property type="match status" value="1"/>
</dbReference>
<dbReference type="Gene3D" id="1.10.3060.10">
    <property type="entry name" value="Helical scaffold and wing domains of SecA"/>
    <property type="match status" value="1"/>
</dbReference>
<protein>
    <recommendedName>
        <fullName evidence="12 13">Protein translocase subunit SecA</fullName>
        <ecNumber evidence="12">7.4.2.8</ecNumber>
    </recommendedName>
</protein>
<dbReference type="InterPro" id="IPR000185">
    <property type="entry name" value="SecA"/>
</dbReference>
<keyword evidence="5 12" id="KW-0963">Cytoplasm</keyword>
<accession>A0ABP9FSF7</accession>
<comment type="function">
    <text evidence="12">Part of the Sec protein translocase complex. Interacts with the SecYEG preprotein conducting channel. Has a central role in coupling the hydrolysis of ATP to the transfer of proteins into and across the cell membrane, serving as an ATP-driven molecular motor driving the stepwise translocation of polypeptide chains across the membrane.</text>
</comment>
<keyword evidence="10 12" id="KW-0811">Translocation</keyword>
<evidence type="ECO:0000259" key="15">
    <source>
        <dbReference type="PROSITE" id="PS51192"/>
    </source>
</evidence>
<evidence type="ECO:0000256" key="12">
    <source>
        <dbReference type="HAMAP-Rule" id="MF_01382"/>
    </source>
</evidence>
<keyword evidence="4 12" id="KW-1003">Cell membrane</keyword>
<dbReference type="PRINTS" id="PR00906">
    <property type="entry name" value="SECA"/>
</dbReference>
<dbReference type="CDD" id="cd17928">
    <property type="entry name" value="DEXDc_SecA"/>
    <property type="match status" value="1"/>
</dbReference>
<feature type="binding site" evidence="12">
    <location>
        <position position="494"/>
    </location>
    <ligand>
        <name>ATP</name>
        <dbReference type="ChEBI" id="CHEBI:30616"/>
    </ligand>
</feature>
<keyword evidence="19" id="KW-1185">Reference proteome</keyword>
<dbReference type="PROSITE" id="PS51194">
    <property type="entry name" value="HELICASE_CTER"/>
    <property type="match status" value="1"/>
</dbReference>
<keyword evidence="11 12" id="KW-0472">Membrane</keyword>
<dbReference type="Gene3D" id="3.40.50.300">
    <property type="entry name" value="P-loop containing nucleotide triphosphate hydrolases"/>
    <property type="match status" value="2"/>
</dbReference>
<dbReference type="InterPro" id="IPR036670">
    <property type="entry name" value="SecA_X-link_sf"/>
</dbReference>
<comment type="subcellular location">
    <subcellularLocation>
        <location evidence="12">Cell membrane</location>
        <topology evidence="12">Peripheral membrane protein</topology>
        <orientation evidence="12">Cytoplasmic side</orientation>
    </subcellularLocation>
    <subcellularLocation>
        <location evidence="12">Cytoplasm</location>
    </subcellularLocation>
    <subcellularLocation>
        <location evidence="1">Membrane</location>
        <topology evidence="1">Peripheral membrane protein</topology>
    </subcellularLocation>
    <text evidence="12">Distribution is 50-50.</text>
</comment>
<dbReference type="EC" id="7.4.2.8" evidence="12"/>
<dbReference type="InterPro" id="IPR011130">
    <property type="entry name" value="SecA_preprotein_X-link_dom"/>
</dbReference>
<keyword evidence="6 12" id="KW-0547">Nucleotide-binding</keyword>
<dbReference type="InterPro" id="IPR027417">
    <property type="entry name" value="P-loop_NTPase"/>
</dbReference>
<comment type="subunit">
    <text evidence="12">Monomer and homodimer. Part of the essential Sec protein translocation apparatus which comprises SecA, SecYEG and auxiliary proteins SecDF. Other proteins may also be involved.</text>
</comment>
<dbReference type="PROSITE" id="PS51196">
    <property type="entry name" value="SECA_MOTOR_DEAD"/>
    <property type="match status" value="1"/>
</dbReference>
<dbReference type="Pfam" id="PF07516">
    <property type="entry name" value="SecA_SW"/>
    <property type="match status" value="1"/>
</dbReference>
<comment type="catalytic activity">
    <reaction evidence="12">
        <text>ATP + H2O + cellular proteinSide 1 = ADP + phosphate + cellular proteinSide 2.</text>
        <dbReference type="EC" id="7.4.2.8"/>
    </reaction>
</comment>
<evidence type="ECO:0000256" key="6">
    <source>
        <dbReference type="ARBA" id="ARBA00022741"/>
    </source>
</evidence>
<keyword evidence="3 12" id="KW-0813">Transport</keyword>
<dbReference type="InterPro" id="IPR011116">
    <property type="entry name" value="SecA_Wing/Scaffold"/>
</dbReference>
<feature type="binding site" evidence="12">
    <location>
        <begin position="104"/>
        <end position="108"/>
    </location>
    <ligand>
        <name>ATP</name>
        <dbReference type="ChEBI" id="CHEBI:30616"/>
    </ligand>
</feature>
<evidence type="ECO:0000256" key="9">
    <source>
        <dbReference type="ARBA" id="ARBA00022967"/>
    </source>
</evidence>
<dbReference type="Pfam" id="PF01043">
    <property type="entry name" value="SecA_PP_bind"/>
    <property type="match status" value="1"/>
</dbReference>
<evidence type="ECO:0000256" key="13">
    <source>
        <dbReference type="RuleBase" id="RU003874"/>
    </source>
</evidence>
<dbReference type="InterPro" id="IPR014018">
    <property type="entry name" value="SecA_motor_DEAD"/>
</dbReference>
<proteinExistence type="inferred from homology"/>
<organism evidence="18 19">
    <name type="scientific">Nesterenkonia rhizosphaerae</name>
    <dbReference type="NCBI Taxonomy" id="1348272"/>
    <lineage>
        <taxon>Bacteria</taxon>
        <taxon>Bacillati</taxon>
        <taxon>Actinomycetota</taxon>
        <taxon>Actinomycetes</taxon>
        <taxon>Micrococcales</taxon>
        <taxon>Micrococcaceae</taxon>
        <taxon>Nesterenkonia</taxon>
    </lineage>
</organism>
<evidence type="ECO:0000256" key="7">
    <source>
        <dbReference type="ARBA" id="ARBA00022840"/>
    </source>
</evidence>
<evidence type="ECO:0000256" key="1">
    <source>
        <dbReference type="ARBA" id="ARBA00004170"/>
    </source>
</evidence>
<dbReference type="InterPro" id="IPR036266">
    <property type="entry name" value="SecA_Wing/Scaffold_sf"/>
</dbReference>
<dbReference type="InterPro" id="IPR001650">
    <property type="entry name" value="Helicase_C-like"/>
</dbReference>
<comment type="caution">
    <text evidence="18">The sequence shown here is derived from an EMBL/GenBank/DDBJ whole genome shotgun (WGS) entry which is preliminary data.</text>
</comment>
<evidence type="ECO:0000256" key="11">
    <source>
        <dbReference type="ARBA" id="ARBA00023136"/>
    </source>
</evidence>
<dbReference type="SUPFAM" id="SSF52540">
    <property type="entry name" value="P-loop containing nucleoside triphosphate hydrolases"/>
    <property type="match status" value="2"/>
</dbReference>
<evidence type="ECO:0000259" key="17">
    <source>
        <dbReference type="PROSITE" id="PS51196"/>
    </source>
</evidence>
<evidence type="ECO:0000256" key="14">
    <source>
        <dbReference type="SAM" id="MobiDB-lite"/>
    </source>
</evidence>
<dbReference type="NCBIfam" id="TIGR00963">
    <property type="entry name" value="secA"/>
    <property type="match status" value="1"/>
</dbReference>
<dbReference type="InterPro" id="IPR011115">
    <property type="entry name" value="SecA_DEAD"/>
</dbReference>
<evidence type="ECO:0000256" key="3">
    <source>
        <dbReference type="ARBA" id="ARBA00022448"/>
    </source>
</evidence>
<evidence type="ECO:0000313" key="18">
    <source>
        <dbReference type="EMBL" id="GAA4911054.1"/>
    </source>
</evidence>
<dbReference type="Pfam" id="PF21090">
    <property type="entry name" value="P-loop_SecA"/>
    <property type="match status" value="1"/>
</dbReference>
<evidence type="ECO:0000256" key="4">
    <source>
        <dbReference type="ARBA" id="ARBA00022475"/>
    </source>
</evidence>
<dbReference type="Proteomes" id="UP001500368">
    <property type="component" value="Unassembled WGS sequence"/>
</dbReference>
<evidence type="ECO:0000256" key="8">
    <source>
        <dbReference type="ARBA" id="ARBA00022927"/>
    </source>
</evidence>
<dbReference type="InterPro" id="IPR044722">
    <property type="entry name" value="SecA_SF2_C"/>
</dbReference>